<name>A0A6N6VH33_9HYPH</name>
<keyword evidence="3" id="KW-1185">Reference proteome</keyword>
<sequence length="186" mass="20446">MTTLPKPEFSIELSLDDIPPQGREISFEATAAERAALTKRFDLIELKSLKGTATAKHWRRLGVALEGRFEAEVVQACVVTLEPVPAKLSEKFKVHYLPAEMLEEAVGGPGSEREIIIDTDSEEPPEPIEAGHIDVGEMVAEQLALALDPYPRKPGVSVDEAPASEPVKEEKRPNPFAVLEKLKKKD</sequence>
<accession>A0A6N6VH33</accession>
<dbReference type="Proteomes" id="UP000468901">
    <property type="component" value="Unassembled WGS sequence"/>
</dbReference>
<dbReference type="EMBL" id="WESC01000007">
    <property type="protein sequence ID" value="KAB7740117.1"/>
    <property type="molecule type" value="Genomic_DNA"/>
</dbReference>
<proteinExistence type="predicted"/>
<evidence type="ECO:0000256" key="1">
    <source>
        <dbReference type="SAM" id="MobiDB-lite"/>
    </source>
</evidence>
<dbReference type="AlphaFoldDB" id="A0A6N6VH33"/>
<dbReference type="Pfam" id="PF02620">
    <property type="entry name" value="YceD"/>
    <property type="match status" value="1"/>
</dbReference>
<organism evidence="2 3">
    <name type="scientific">Parvibaculum sedimenti</name>
    <dbReference type="NCBI Taxonomy" id="2608632"/>
    <lineage>
        <taxon>Bacteria</taxon>
        <taxon>Pseudomonadati</taxon>
        <taxon>Pseudomonadota</taxon>
        <taxon>Alphaproteobacteria</taxon>
        <taxon>Hyphomicrobiales</taxon>
        <taxon>Parvibaculaceae</taxon>
        <taxon>Parvibaculum</taxon>
    </lineage>
</organism>
<comment type="caution">
    <text evidence="2">The sequence shown here is derived from an EMBL/GenBank/DDBJ whole genome shotgun (WGS) entry which is preliminary data.</text>
</comment>
<dbReference type="InterPro" id="IPR003772">
    <property type="entry name" value="YceD"/>
</dbReference>
<evidence type="ECO:0000313" key="2">
    <source>
        <dbReference type="EMBL" id="KAB7740117.1"/>
    </source>
</evidence>
<reference evidence="2 3" key="1">
    <citation type="submission" date="2019-09" db="EMBL/GenBank/DDBJ databases">
        <title>Parvibaculum sedimenti sp. nov., isolated from sediment.</title>
        <authorList>
            <person name="Wang Y."/>
        </authorList>
    </citation>
    <scope>NUCLEOTIDE SEQUENCE [LARGE SCALE GENOMIC DNA]</scope>
    <source>
        <strain evidence="2 3">HXT-9</strain>
    </source>
</reference>
<protein>
    <submittedName>
        <fullName evidence="2">DUF177 domain-containing protein</fullName>
    </submittedName>
</protein>
<dbReference type="RefSeq" id="WP_152216003.1">
    <property type="nucleotide sequence ID" value="NZ_WESC01000007.1"/>
</dbReference>
<evidence type="ECO:0000313" key="3">
    <source>
        <dbReference type="Proteomes" id="UP000468901"/>
    </source>
</evidence>
<feature type="region of interest" description="Disordered" evidence="1">
    <location>
        <begin position="151"/>
        <end position="186"/>
    </location>
</feature>
<gene>
    <name evidence="2" type="ORF">F2P47_08905</name>
</gene>